<sequence>MVSATVLFQPGWIHRKRSGGNVDPVTGNDTAGTVMEIPGTGLVQAPLWTGVEEVSGNATRDERLVMFLPGSGVVGEINDVDEMVSPEGHVWQCISDGMPRGIPGHPPEYTAVRVRRAKEKK</sequence>
<evidence type="ECO:0008006" key="3">
    <source>
        <dbReference type="Google" id="ProtNLM"/>
    </source>
</evidence>
<organism evidence="1 2">
    <name type="scientific">Corynebacterium hansenii</name>
    <dbReference type="NCBI Taxonomy" id="394964"/>
    <lineage>
        <taxon>Bacteria</taxon>
        <taxon>Bacillati</taxon>
        <taxon>Actinomycetota</taxon>
        <taxon>Actinomycetes</taxon>
        <taxon>Mycobacteriales</taxon>
        <taxon>Corynebacteriaceae</taxon>
        <taxon>Corynebacterium</taxon>
    </lineage>
</organism>
<proteinExistence type="predicted"/>
<evidence type="ECO:0000313" key="2">
    <source>
        <dbReference type="Proteomes" id="UP001595751"/>
    </source>
</evidence>
<evidence type="ECO:0000313" key="1">
    <source>
        <dbReference type="EMBL" id="MFC3850076.1"/>
    </source>
</evidence>
<comment type="caution">
    <text evidence="1">The sequence shown here is derived from an EMBL/GenBank/DDBJ whole genome shotgun (WGS) entry which is preliminary data.</text>
</comment>
<accession>A0ABV7ZPG2</accession>
<name>A0ABV7ZPG2_9CORY</name>
<gene>
    <name evidence="1" type="ORF">ACFORJ_07845</name>
</gene>
<dbReference type="RefSeq" id="WP_290289474.1">
    <property type="nucleotide sequence ID" value="NZ_CP047211.1"/>
</dbReference>
<protein>
    <recommendedName>
        <fullName evidence="3">Head-to-tail stopper</fullName>
    </recommendedName>
</protein>
<dbReference type="EMBL" id="JBHRZN010000002">
    <property type="protein sequence ID" value="MFC3850076.1"/>
    <property type="molecule type" value="Genomic_DNA"/>
</dbReference>
<keyword evidence="2" id="KW-1185">Reference proteome</keyword>
<dbReference type="Proteomes" id="UP001595751">
    <property type="component" value="Unassembled WGS sequence"/>
</dbReference>
<reference evidence="2" key="1">
    <citation type="journal article" date="2019" name="Int. J. Syst. Evol. Microbiol.">
        <title>The Global Catalogue of Microorganisms (GCM) 10K type strain sequencing project: providing services to taxonomists for standard genome sequencing and annotation.</title>
        <authorList>
            <consortium name="The Broad Institute Genomics Platform"/>
            <consortium name="The Broad Institute Genome Sequencing Center for Infectious Disease"/>
            <person name="Wu L."/>
            <person name="Ma J."/>
        </authorList>
    </citation>
    <scope>NUCLEOTIDE SEQUENCE [LARGE SCALE GENOMIC DNA]</scope>
    <source>
        <strain evidence="2">CCUG 53252</strain>
    </source>
</reference>